<sequence>MSTSQAPVDDDRHITPPSSFVRAPLTPPPAFRTSSMSCRAFSRISKLEGQPAIDAAAKDRHRTDTAIMEGPISLLMDNLSNLEEFLDLRGLARNRQNADVTLANTRDGTGL</sequence>
<accession>A0A6A6DIG6</accession>
<evidence type="ECO:0000256" key="1">
    <source>
        <dbReference type="SAM" id="MobiDB-lite"/>
    </source>
</evidence>
<organism evidence="2 3">
    <name type="scientific">Zopfia rhizophila CBS 207.26</name>
    <dbReference type="NCBI Taxonomy" id="1314779"/>
    <lineage>
        <taxon>Eukaryota</taxon>
        <taxon>Fungi</taxon>
        <taxon>Dikarya</taxon>
        <taxon>Ascomycota</taxon>
        <taxon>Pezizomycotina</taxon>
        <taxon>Dothideomycetes</taxon>
        <taxon>Dothideomycetes incertae sedis</taxon>
        <taxon>Zopfiaceae</taxon>
        <taxon>Zopfia</taxon>
    </lineage>
</organism>
<proteinExistence type="predicted"/>
<name>A0A6A6DIG6_9PEZI</name>
<keyword evidence="3" id="KW-1185">Reference proteome</keyword>
<dbReference type="Proteomes" id="UP000800200">
    <property type="component" value="Unassembled WGS sequence"/>
</dbReference>
<feature type="region of interest" description="Disordered" evidence="1">
    <location>
        <begin position="1"/>
        <end position="28"/>
    </location>
</feature>
<protein>
    <submittedName>
        <fullName evidence="2">Uncharacterized protein</fullName>
    </submittedName>
</protein>
<reference evidence="2" key="1">
    <citation type="journal article" date="2020" name="Stud. Mycol.">
        <title>101 Dothideomycetes genomes: a test case for predicting lifestyles and emergence of pathogens.</title>
        <authorList>
            <person name="Haridas S."/>
            <person name="Albert R."/>
            <person name="Binder M."/>
            <person name="Bloem J."/>
            <person name="Labutti K."/>
            <person name="Salamov A."/>
            <person name="Andreopoulos B."/>
            <person name="Baker S."/>
            <person name="Barry K."/>
            <person name="Bills G."/>
            <person name="Bluhm B."/>
            <person name="Cannon C."/>
            <person name="Castanera R."/>
            <person name="Culley D."/>
            <person name="Daum C."/>
            <person name="Ezra D."/>
            <person name="Gonzalez J."/>
            <person name="Henrissat B."/>
            <person name="Kuo A."/>
            <person name="Liang C."/>
            <person name="Lipzen A."/>
            <person name="Lutzoni F."/>
            <person name="Magnuson J."/>
            <person name="Mondo S."/>
            <person name="Nolan M."/>
            <person name="Ohm R."/>
            <person name="Pangilinan J."/>
            <person name="Park H.-J."/>
            <person name="Ramirez L."/>
            <person name="Alfaro M."/>
            <person name="Sun H."/>
            <person name="Tritt A."/>
            <person name="Yoshinaga Y."/>
            <person name="Zwiers L.-H."/>
            <person name="Turgeon B."/>
            <person name="Goodwin S."/>
            <person name="Spatafora J."/>
            <person name="Crous P."/>
            <person name="Grigoriev I."/>
        </authorList>
    </citation>
    <scope>NUCLEOTIDE SEQUENCE</scope>
    <source>
        <strain evidence="2">CBS 207.26</strain>
    </source>
</reference>
<evidence type="ECO:0000313" key="3">
    <source>
        <dbReference type="Proteomes" id="UP000800200"/>
    </source>
</evidence>
<dbReference type="EMBL" id="ML994668">
    <property type="protein sequence ID" value="KAF2179287.1"/>
    <property type="molecule type" value="Genomic_DNA"/>
</dbReference>
<evidence type="ECO:0000313" key="2">
    <source>
        <dbReference type="EMBL" id="KAF2179287.1"/>
    </source>
</evidence>
<dbReference type="AlphaFoldDB" id="A0A6A6DIG6"/>
<gene>
    <name evidence="2" type="ORF">K469DRAFT_754043</name>
</gene>